<name>A0A014P260_9HYPO</name>
<evidence type="ECO:0000256" key="14">
    <source>
        <dbReference type="ARBA" id="ARBA00023221"/>
    </source>
</evidence>
<dbReference type="CDD" id="cd00683">
    <property type="entry name" value="Trans_IPPS_HH"/>
    <property type="match status" value="1"/>
</dbReference>
<comment type="catalytic activity">
    <reaction evidence="15">
        <text>2 (2E,6E)-farnesyl diphosphate + NADH + H(+) = squalene + 2 diphosphate + NAD(+)</text>
        <dbReference type="Rhea" id="RHEA:32299"/>
        <dbReference type="ChEBI" id="CHEBI:15378"/>
        <dbReference type="ChEBI" id="CHEBI:15440"/>
        <dbReference type="ChEBI" id="CHEBI:33019"/>
        <dbReference type="ChEBI" id="CHEBI:57540"/>
        <dbReference type="ChEBI" id="CHEBI:57945"/>
        <dbReference type="ChEBI" id="CHEBI:175763"/>
        <dbReference type="EC" id="2.5.1.21"/>
    </reaction>
</comment>
<evidence type="ECO:0000313" key="16">
    <source>
        <dbReference type="EMBL" id="EXU95413.1"/>
    </source>
</evidence>
<keyword evidence="8" id="KW-0752">Steroid biosynthesis</keyword>
<comment type="function">
    <text evidence="15">Catalyzes the condensation of 2 farnesyl pyrophosphate (FPP) moieties to form squalene.</text>
</comment>
<keyword evidence="6 15" id="KW-0808">Transferase</keyword>
<dbReference type="Proteomes" id="UP000030151">
    <property type="component" value="Unassembled WGS sequence"/>
</dbReference>
<gene>
    <name evidence="16" type="ORF">X797_011521</name>
</gene>
<keyword evidence="13" id="KW-1207">Sterol metabolism</keyword>
<dbReference type="GO" id="GO:0005789">
    <property type="term" value="C:endoplasmic reticulum membrane"/>
    <property type="evidence" value="ECO:0007669"/>
    <property type="project" value="TreeGrafter"/>
</dbReference>
<dbReference type="InterPro" id="IPR008949">
    <property type="entry name" value="Isoprenoid_synthase_dom_sf"/>
</dbReference>
<keyword evidence="14" id="KW-0753">Steroid metabolism</keyword>
<evidence type="ECO:0000256" key="4">
    <source>
        <dbReference type="ARBA" id="ARBA00012373"/>
    </source>
</evidence>
<feature type="transmembrane region" description="Helical" evidence="15">
    <location>
        <begin position="407"/>
        <end position="425"/>
    </location>
</feature>
<dbReference type="GO" id="GO:0006696">
    <property type="term" value="P:ergosterol biosynthetic process"/>
    <property type="evidence" value="ECO:0007669"/>
    <property type="project" value="TreeGrafter"/>
</dbReference>
<keyword evidence="12 15" id="KW-0472">Membrane</keyword>
<dbReference type="FunFam" id="1.10.600.10:FF:000003">
    <property type="entry name" value="Farnesyl-diphosphate farnesyltransferase 1"/>
    <property type="match status" value="1"/>
</dbReference>
<sequence length="488" mass="56470">MGALYYLLHPNQLRSIIQWKLWHNPVHRRDPSTESETLKECFRFLNLTSRSFAAVIQELNHELLVPISLFYLVLRGLDTIEDDMTIPLSKKVPLLRNFHDTMEVDGWQYHESQEKDRELLEKFDVVITELKKIKPTYYAIIKDITIKMGHGMADYAQNDEMIKNGVNTIDDYELYCHYVAGLVGEGLTRLFVASELGNPKLAERPSLTESMGQFLQKTNIIRDLREDWSDGRRWYPKEIWSRHVDKWEDLFDPNYEDKALNCISDMVLDALKHCEECLFYMAGMREQSVFNFVAIPQGMAIATLELVFRNPDVLKRNVKITKGDACQLMTECTQNLYTVCEVFRRYARRIQKKNDPRDPNYLNISVRCAKIEQFIETLYPRQDPNQLNLENNQKQRNEPTMDTGETLVMFGVVALCLLFVSGLMVNDARLATNTRCGSQLTRHPQIGTAWLLGAQFPNIFKEASILLQKLNDPAPAVTTAITTAREEL</sequence>
<dbReference type="Gene3D" id="1.10.600.10">
    <property type="entry name" value="Farnesyl Diphosphate Synthase"/>
    <property type="match status" value="1"/>
</dbReference>
<evidence type="ECO:0000256" key="7">
    <source>
        <dbReference type="ARBA" id="ARBA00022692"/>
    </source>
</evidence>
<comment type="similarity">
    <text evidence="3 15">Belongs to the phytoene/squalene synthase family.</text>
</comment>
<evidence type="ECO:0000256" key="5">
    <source>
        <dbReference type="ARBA" id="ARBA00022516"/>
    </source>
</evidence>
<keyword evidence="10" id="KW-0756">Sterol biosynthesis</keyword>
<evidence type="ECO:0000256" key="3">
    <source>
        <dbReference type="ARBA" id="ARBA00006251"/>
    </source>
</evidence>
<evidence type="ECO:0000256" key="8">
    <source>
        <dbReference type="ARBA" id="ARBA00022955"/>
    </source>
</evidence>
<evidence type="ECO:0000256" key="1">
    <source>
        <dbReference type="ARBA" id="ARBA00001946"/>
    </source>
</evidence>
<dbReference type="EC" id="2.5.1.21" evidence="4 15"/>
<comment type="pathway">
    <text evidence="15">Terpene metabolism; lanosterol biosynthesis; lanosterol from farnesyl diphosphate: step 1/3.</text>
</comment>
<keyword evidence="9 15" id="KW-1133">Transmembrane helix</keyword>
<keyword evidence="11" id="KW-0443">Lipid metabolism</keyword>
<evidence type="ECO:0000256" key="15">
    <source>
        <dbReference type="RuleBase" id="RU368088"/>
    </source>
</evidence>
<dbReference type="GO" id="GO:0051996">
    <property type="term" value="F:squalene synthase [NAD(P)H] activity"/>
    <property type="evidence" value="ECO:0007669"/>
    <property type="project" value="UniProtKB-UniRule"/>
</dbReference>
<protein>
    <recommendedName>
        <fullName evidence="4 15">Squalene synthase</fullName>
        <shortName evidence="15">SQS</shortName>
        <shortName evidence="15">SS</shortName>
        <ecNumber evidence="4 15">2.5.1.21</ecNumber>
    </recommendedName>
</protein>
<comment type="caution">
    <text evidence="16">The sequence shown here is derived from an EMBL/GenBank/DDBJ whole genome shotgun (WGS) entry which is preliminary data.</text>
</comment>
<dbReference type="SFLD" id="SFLDS00005">
    <property type="entry name" value="Isoprenoid_Synthase_Type_I"/>
    <property type="match status" value="1"/>
</dbReference>
<keyword evidence="5" id="KW-0444">Lipid biosynthesis</keyword>
<dbReference type="InterPro" id="IPR006449">
    <property type="entry name" value="Squal_synth-like"/>
</dbReference>
<evidence type="ECO:0000256" key="2">
    <source>
        <dbReference type="ARBA" id="ARBA00004370"/>
    </source>
</evidence>
<dbReference type="NCBIfam" id="TIGR01559">
    <property type="entry name" value="squal_synth"/>
    <property type="match status" value="1"/>
</dbReference>
<proteinExistence type="inferred from homology"/>
<dbReference type="Pfam" id="PF00494">
    <property type="entry name" value="SQS_PSY"/>
    <property type="match status" value="1"/>
</dbReference>
<comment type="subcellular location">
    <subcellularLocation>
        <location evidence="2">Membrane</location>
    </subcellularLocation>
</comment>
<evidence type="ECO:0000256" key="6">
    <source>
        <dbReference type="ARBA" id="ARBA00022679"/>
    </source>
</evidence>
<dbReference type="GO" id="GO:0055056">
    <property type="term" value="F:D-glucose transmembrane transporter activity"/>
    <property type="evidence" value="ECO:0007669"/>
    <property type="project" value="UniProtKB-UniRule"/>
</dbReference>
<evidence type="ECO:0000256" key="9">
    <source>
        <dbReference type="ARBA" id="ARBA00022989"/>
    </source>
</evidence>
<dbReference type="InterPro" id="IPR033904">
    <property type="entry name" value="Trans_IPPS_HH"/>
</dbReference>
<accession>A0A014P260</accession>
<evidence type="ECO:0000256" key="13">
    <source>
        <dbReference type="ARBA" id="ARBA00023166"/>
    </source>
</evidence>
<dbReference type="PROSITE" id="PS01044">
    <property type="entry name" value="SQUALEN_PHYTOEN_SYN_1"/>
    <property type="match status" value="1"/>
</dbReference>
<dbReference type="AlphaFoldDB" id="A0A014P260"/>
<dbReference type="HOGENOM" id="CLU_031981_2_1_1"/>
<organism evidence="16 17">
    <name type="scientific">Metarhizium robertsii</name>
    <dbReference type="NCBI Taxonomy" id="568076"/>
    <lineage>
        <taxon>Eukaryota</taxon>
        <taxon>Fungi</taxon>
        <taxon>Dikarya</taxon>
        <taxon>Ascomycota</taxon>
        <taxon>Pezizomycotina</taxon>
        <taxon>Sordariomycetes</taxon>
        <taxon>Hypocreomycetidae</taxon>
        <taxon>Hypocreales</taxon>
        <taxon>Clavicipitaceae</taxon>
        <taxon>Metarhizium</taxon>
    </lineage>
</organism>
<comment type="cofactor">
    <cofactor evidence="1 15">
        <name>Mg(2+)</name>
        <dbReference type="ChEBI" id="CHEBI:18420"/>
    </cofactor>
</comment>
<dbReference type="PANTHER" id="PTHR11626:SF2">
    <property type="entry name" value="SQUALENE SYNTHASE"/>
    <property type="match status" value="1"/>
</dbReference>
<reference evidence="16 17" key="1">
    <citation type="submission" date="2014-02" db="EMBL/GenBank/DDBJ databases">
        <title>The genome sequence of the entomopathogenic fungus Metarhizium robertsii ARSEF 2575.</title>
        <authorList>
            <person name="Giuliano Garisto Donzelli B."/>
            <person name="Roe B.A."/>
            <person name="Macmil S.L."/>
            <person name="Krasnoff S.B."/>
            <person name="Gibson D.M."/>
        </authorList>
    </citation>
    <scope>NUCLEOTIDE SEQUENCE [LARGE SCALE GENOMIC DNA]</scope>
    <source>
        <strain evidence="16 17">ARSEF 2575</strain>
    </source>
</reference>
<dbReference type="InterPro" id="IPR019845">
    <property type="entry name" value="Squalene/phytoene_synthase_CS"/>
</dbReference>
<dbReference type="SUPFAM" id="SSF48576">
    <property type="entry name" value="Terpenoid synthases"/>
    <property type="match status" value="1"/>
</dbReference>
<dbReference type="PANTHER" id="PTHR11626">
    <property type="entry name" value="FARNESYL-DIPHOSPHATE FARNESYLTRANSFERASE"/>
    <property type="match status" value="1"/>
</dbReference>
<dbReference type="OrthoDB" id="431150at2759"/>
<dbReference type="SFLD" id="SFLDG01018">
    <property type="entry name" value="Squalene/Phytoene_Synthase_Lik"/>
    <property type="match status" value="1"/>
</dbReference>
<evidence type="ECO:0000256" key="12">
    <source>
        <dbReference type="ARBA" id="ARBA00023136"/>
    </source>
</evidence>
<dbReference type="InterPro" id="IPR002060">
    <property type="entry name" value="Squ/phyt_synthse"/>
</dbReference>
<evidence type="ECO:0000313" key="17">
    <source>
        <dbReference type="Proteomes" id="UP000030151"/>
    </source>
</evidence>
<keyword evidence="7 15" id="KW-0812">Transmembrane</keyword>
<evidence type="ECO:0000256" key="10">
    <source>
        <dbReference type="ARBA" id="ARBA00023011"/>
    </source>
</evidence>
<dbReference type="InterPro" id="IPR044844">
    <property type="entry name" value="Trans_IPPS_euk-type"/>
</dbReference>
<dbReference type="EMBL" id="JELW01000082">
    <property type="protein sequence ID" value="EXU95413.1"/>
    <property type="molecule type" value="Genomic_DNA"/>
</dbReference>
<evidence type="ECO:0000256" key="11">
    <source>
        <dbReference type="ARBA" id="ARBA00023098"/>
    </source>
</evidence>
<dbReference type="UniPathway" id="UPA00767">
    <property type="reaction ID" value="UER00751"/>
</dbReference>
<comment type="catalytic activity">
    <reaction evidence="15">
        <text>2 (2E,6E)-farnesyl diphosphate + NADPH + H(+) = squalene + 2 diphosphate + NADP(+)</text>
        <dbReference type="Rhea" id="RHEA:32295"/>
        <dbReference type="ChEBI" id="CHEBI:15378"/>
        <dbReference type="ChEBI" id="CHEBI:15440"/>
        <dbReference type="ChEBI" id="CHEBI:33019"/>
        <dbReference type="ChEBI" id="CHEBI:57783"/>
        <dbReference type="ChEBI" id="CHEBI:58349"/>
        <dbReference type="ChEBI" id="CHEBI:175763"/>
        <dbReference type="EC" id="2.5.1.21"/>
    </reaction>
</comment>
<dbReference type="eggNOG" id="KOG1459">
    <property type="taxonomic scope" value="Eukaryota"/>
</dbReference>
<dbReference type="GO" id="GO:0045338">
    <property type="term" value="P:farnesyl diphosphate metabolic process"/>
    <property type="evidence" value="ECO:0007669"/>
    <property type="project" value="InterPro"/>
</dbReference>